<name>A7IY12_PBCVN</name>
<dbReference type="RefSeq" id="YP_001498033.1">
    <property type="nucleotide sequence ID" value="NC_009898.1"/>
</dbReference>
<organismHost>
    <name type="scientific">Chlorella</name>
    <dbReference type="NCBI Taxonomy" id="3071"/>
</organismHost>
<accession>A7IY12</accession>
<proteinExistence type="predicted"/>
<sequence>MNSDYFLDAATICNDLIFHLFVPCSAFDEFSDEIRVDHWEFSRQRTSGIQIRGDRLERFYASTDLSGGGRRHECGHQRIPNAFFDTLFESAPVEIALRSDIPQVVLKNAFARGRPFECWIRTMDLSEFYRCFYSGIVNMFEDFAVEVPGFR</sequence>
<evidence type="ECO:0000313" key="1">
    <source>
        <dbReference type="EMBL" id="ABT15236.1"/>
    </source>
</evidence>
<organism evidence="1 2">
    <name type="scientific">Paramecium bursaria Chlorella virus NY2A</name>
    <name type="common">PBCV-NY2A</name>
    <dbReference type="NCBI Taxonomy" id="46021"/>
    <lineage>
        <taxon>Viruses</taxon>
        <taxon>Varidnaviria</taxon>
        <taxon>Bamfordvirae</taxon>
        <taxon>Nucleocytoviricota</taxon>
        <taxon>Megaviricetes</taxon>
        <taxon>Algavirales</taxon>
        <taxon>Phycodnaviridae</taxon>
        <taxon>Chlorovirus</taxon>
        <taxon>Chlorovirus americanus</taxon>
    </lineage>
</organism>
<dbReference type="GeneID" id="5658953"/>
<evidence type="ECO:0000313" key="2">
    <source>
        <dbReference type="Proteomes" id="UP000202419"/>
    </source>
</evidence>
<reference evidence="1 2" key="1">
    <citation type="journal article" date="2007" name="Virology">
        <title>Sequence and annotation of the 369-kb NY-2A and the 345-kb AR158 viruses that infect Chlorella NC64A.</title>
        <authorList>
            <person name="Fitzgerald L.A."/>
            <person name="Graves M.V."/>
            <person name="Li X."/>
            <person name="Feldblyum T."/>
            <person name="Nierman W.C."/>
            <person name="Van Etten J.L."/>
        </authorList>
    </citation>
    <scope>NUCLEOTIDE SEQUENCE [LARGE SCALE GENOMIC DNA]</scope>
    <source>
        <strain evidence="1 2">NY-2A</strain>
    </source>
</reference>
<dbReference type="Proteomes" id="UP000202419">
    <property type="component" value="Segment"/>
</dbReference>
<dbReference type="EMBL" id="DQ491002">
    <property type="protein sequence ID" value="ABT15236.1"/>
    <property type="molecule type" value="Genomic_DNA"/>
</dbReference>
<keyword evidence="2" id="KW-1185">Reference proteome</keyword>
<dbReference type="KEGG" id="vg:5658953"/>
<gene>
    <name evidence="1" type="primary">b837L</name>
    <name evidence="1" type="ORF">NY2A_b837L</name>
</gene>
<protein>
    <submittedName>
        <fullName evidence="1">Uncharacterized protein b837L</fullName>
    </submittedName>
</protein>